<feature type="non-terminal residue" evidence="1">
    <location>
        <position position="86"/>
    </location>
</feature>
<protein>
    <submittedName>
        <fullName evidence="1">Uncharacterized protein</fullName>
    </submittedName>
</protein>
<name>A0A4Y7K8Q2_PAPSO</name>
<evidence type="ECO:0000313" key="2">
    <source>
        <dbReference type="Proteomes" id="UP000316621"/>
    </source>
</evidence>
<dbReference type="AlphaFoldDB" id="A0A4Y7K8Q2"/>
<sequence length="86" mass="10021">MEFLDGLGLCKLAKLRSYCIGTLESGSYSSNLSPHSCRHLLFEINENQSMYLHYDKIKNDRIERIKTSWRTSFRTMKLLSKDLLSS</sequence>
<keyword evidence="2" id="KW-1185">Reference proteome</keyword>
<evidence type="ECO:0000313" key="1">
    <source>
        <dbReference type="EMBL" id="RZC68591.1"/>
    </source>
</evidence>
<accession>A0A4Y7K8Q2</accession>
<dbReference type="Proteomes" id="UP000316621">
    <property type="component" value="Chromosome 7"/>
</dbReference>
<gene>
    <name evidence="1" type="ORF">C5167_031789</name>
</gene>
<dbReference type="EMBL" id="CM010721">
    <property type="protein sequence ID" value="RZC68591.1"/>
    <property type="molecule type" value="Genomic_DNA"/>
</dbReference>
<proteinExistence type="predicted"/>
<organism evidence="1 2">
    <name type="scientific">Papaver somniferum</name>
    <name type="common">Opium poppy</name>
    <dbReference type="NCBI Taxonomy" id="3469"/>
    <lineage>
        <taxon>Eukaryota</taxon>
        <taxon>Viridiplantae</taxon>
        <taxon>Streptophyta</taxon>
        <taxon>Embryophyta</taxon>
        <taxon>Tracheophyta</taxon>
        <taxon>Spermatophyta</taxon>
        <taxon>Magnoliopsida</taxon>
        <taxon>Ranunculales</taxon>
        <taxon>Papaveraceae</taxon>
        <taxon>Papaveroideae</taxon>
        <taxon>Papaver</taxon>
    </lineage>
</organism>
<dbReference type="Gramene" id="RZC68591">
    <property type="protein sequence ID" value="RZC68591"/>
    <property type="gene ID" value="C5167_031789"/>
</dbReference>
<reference evidence="1 2" key="1">
    <citation type="journal article" date="2018" name="Science">
        <title>The opium poppy genome and morphinan production.</title>
        <authorList>
            <person name="Guo L."/>
            <person name="Winzer T."/>
            <person name="Yang X."/>
            <person name="Li Y."/>
            <person name="Ning Z."/>
            <person name="He Z."/>
            <person name="Teodor R."/>
            <person name="Lu Y."/>
            <person name="Bowser T.A."/>
            <person name="Graham I.A."/>
            <person name="Ye K."/>
        </authorList>
    </citation>
    <scope>NUCLEOTIDE SEQUENCE [LARGE SCALE GENOMIC DNA]</scope>
    <source>
        <strain evidence="2">cv. HN1</strain>
        <tissue evidence="1">Leaves</tissue>
    </source>
</reference>